<protein>
    <submittedName>
        <fullName evidence="3">F-box protein At5g42430</fullName>
    </submittedName>
</protein>
<dbReference type="Pfam" id="PF00646">
    <property type="entry name" value="F-box"/>
    <property type="match status" value="1"/>
</dbReference>
<dbReference type="InterPro" id="IPR013187">
    <property type="entry name" value="F-box-assoc_dom_typ3"/>
</dbReference>
<dbReference type="InterPro" id="IPR001810">
    <property type="entry name" value="F-box_dom"/>
</dbReference>
<name>A0A6J0M753_RAPSA</name>
<dbReference type="RefSeq" id="XP_018467451.2">
    <property type="nucleotide sequence ID" value="XM_018611949.2"/>
</dbReference>
<dbReference type="Proteomes" id="UP000504610">
    <property type="component" value="Chromosome 1"/>
</dbReference>
<dbReference type="InterPro" id="IPR036047">
    <property type="entry name" value="F-box-like_dom_sf"/>
</dbReference>
<dbReference type="PANTHER" id="PTHR31111:SF130">
    <property type="entry name" value="F-BOX ASSOCIATED UBIQUITINATION EFFECTOR FAMILY PROTEIN"/>
    <property type="match status" value="1"/>
</dbReference>
<dbReference type="OrthoDB" id="1025923at2759"/>
<accession>A0A6J0M753</accession>
<dbReference type="Gene3D" id="1.20.1280.50">
    <property type="match status" value="1"/>
</dbReference>
<dbReference type="KEGG" id="rsz:108839121"/>
<reference evidence="2" key="1">
    <citation type="journal article" date="2019" name="Database">
        <title>The radish genome database (RadishGD): an integrated information resource for radish genomics.</title>
        <authorList>
            <person name="Yu H.J."/>
            <person name="Baek S."/>
            <person name="Lee Y.J."/>
            <person name="Cho A."/>
            <person name="Mun J.H."/>
        </authorList>
    </citation>
    <scope>NUCLEOTIDE SEQUENCE [LARGE SCALE GENOMIC DNA]</scope>
    <source>
        <strain evidence="2">cv. WK10039</strain>
    </source>
</reference>
<dbReference type="NCBIfam" id="TIGR01640">
    <property type="entry name" value="F_box_assoc_1"/>
    <property type="match status" value="1"/>
</dbReference>
<dbReference type="AlphaFoldDB" id="A0A6J0M753"/>
<dbReference type="SMART" id="SM00256">
    <property type="entry name" value="FBOX"/>
    <property type="match status" value="1"/>
</dbReference>
<dbReference type="Pfam" id="PF08268">
    <property type="entry name" value="FBA_3"/>
    <property type="match status" value="1"/>
</dbReference>
<sequence length="407" mass="47192">MDRGGEISDSIPDDLIVEIFSRLPAKSAARFRCLSKLWYSMLHRSYFTELFLTRSRTRPRLLFVFELSGKFSVYSSPQLQNPYKKSSLVAPVDLDMMSLDFDGFTSGLIYFSSMYFWDKSGLDLESSRPVIYNPSTKHYVSLPKQPRSRHRRYMGSFLGFDPIDKQFKVLWIRTTGISSYKILTLGTGKMRWRNIQSPLNHEAYKPCLCINGVLYYLASSSSDSSFTPLLVCFDVRSEKFKFIDAEFFAYIRTQFINYKGRFGVTQWKNDGELRVWVLEDVEKQKWSKNVYTFPAINEIVGVAGATSTGDIVLSMRYRTSKPFYVFYFNLERNTLQSVEIQGFGECDDENSYSVNVFVDYVEDLNLNDAKYLNSIKGQNHKENSATTLSLKNKQQTTFLLNKLRTNY</sequence>
<organism evidence="2 3">
    <name type="scientific">Raphanus sativus</name>
    <name type="common">Radish</name>
    <name type="synonym">Raphanus raphanistrum var. sativus</name>
    <dbReference type="NCBI Taxonomy" id="3726"/>
    <lineage>
        <taxon>Eukaryota</taxon>
        <taxon>Viridiplantae</taxon>
        <taxon>Streptophyta</taxon>
        <taxon>Embryophyta</taxon>
        <taxon>Tracheophyta</taxon>
        <taxon>Spermatophyta</taxon>
        <taxon>Magnoliopsida</taxon>
        <taxon>eudicotyledons</taxon>
        <taxon>Gunneridae</taxon>
        <taxon>Pentapetalae</taxon>
        <taxon>rosids</taxon>
        <taxon>malvids</taxon>
        <taxon>Brassicales</taxon>
        <taxon>Brassicaceae</taxon>
        <taxon>Brassiceae</taxon>
        <taxon>Raphanus</taxon>
    </lineage>
</organism>
<evidence type="ECO:0000259" key="1">
    <source>
        <dbReference type="SMART" id="SM00256"/>
    </source>
</evidence>
<reference evidence="3" key="2">
    <citation type="submission" date="2025-08" db="UniProtKB">
        <authorList>
            <consortium name="RefSeq"/>
        </authorList>
    </citation>
    <scope>IDENTIFICATION</scope>
    <source>
        <tissue evidence="3">Leaf</tissue>
    </source>
</reference>
<evidence type="ECO:0000313" key="2">
    <source>
        <dbReference type="Proteomes" id="UP000504610"/>
    </source>
</evidence>
<dbReference type="CDD" id="cd22157">
    <property type="entry name" value="F-box_AtFBW1-like"/>
    <property type="match status" value="1"/>
</dbReference>
<dbReference type="PANTHER" id="PTHR31111">
    <property type="entry name" value="BNAA05G37150D PROTEIN-RELATED"/>
    <property type="match status" value="1"/>
</dbReference>
<proteinExistence type="predicted"/>
<evidence type="ECO:0000313" key="3">
    <source>
        <dbReference type="RefSeq" id="XP_018467451.2"/>
    </source>
</evidence>
<feature type="domain" description="F-box" evidence="1">
    <location>
        <begin position="11"/>
        <end position="51"/>
    </location>
</feature>
<dbReference type="SUPFAM" id="SSF81383">
    <property type="entry name" value="F-box domain"/>
    <property type="match status" value="1"/>
</dbReference>
<gene>
    <name evidence="3" type="primary">LOC108839121</name>
</gene>
<dbReference type="InterPro" id="IPR017451">
    <property type="entry name" value="F-box-assoc_interact_dom"/>
</dbReference>
<keyword evidence="2" id="KW-1185">Reference proteome</keyword>
<dbReference type="GeneID" id="108839121"/>